<evidence type="ECO:0000313" key="5">
    <source>
        <dbReference type="Proteomes" id="UP000509568"/>
    </source>
</evidence>
<dbReference type="EMBL" id="CP056030">
    <property type="protein sequence ID" value="QKZ07095.1"/>
    <property type="molecule type" value="Genomic_DNA"/>
</dbReference>
<protein>
    <submittedName>
        <fullName evidence="4">Carbon-nitrogen hydrolase family protein</fullName>
    </submittedName>
</protein>
<dbReference type="GO" id="GO:0050126">
    <property type="term" value="F:N-carbamoylputrescine amidase activity"/>
    <property type="evidence" value="ECO:0007669"/>
    <property type="project" value="TreeGrafter"/>
</dbReference>
<dbReference type="CDD" id="cd07576">
    <property type="entry name" value="R-amidase_like"/>
    <property type="match status" value="1"/>
</dbReference>
<dbReference type="SUPFAM" id="SSF56317">
    <property type="entry name" value="Carbon-nitrogen hydrolase"/>
    <property type="match status" value="1"/>
</dbReference>
<dbReference type="PANTHER" id="PTHR43674:SF2">
    <property type="entry name" value="BETA-UREIDOPROPIONASE"/>
    <property type="match status" value="1"/>
</dbReference>
<evidence type="ECO:0000256" key="2">
    <source>
        <dbReference type="ARBA" id="ARBA00022801"/>
    </source>
</evidence>
<dbReference type="InterPro" id="IPR003010">
    <property type="entry name" value="C-N_Hydrolase"/>
</dbReference>
<dbReference type="Gene3D" id="3.60.110.10">
    <property type="entry name" value="Carbon-nitrogen hydrolase"/>
    <property type="match status" value="1"/>
</dbReference>
<dbReference type="InterPro" id="IPR050345">
    <property type="entry name" value="Aliph_Amidase/BUP"/>
</dbReference>
<keyword evidence="5" id="KW-1185">Reference proteome</keyword>
<gene>
    <name evidence="4" type="ORF">HWQ56_26300</name>
</gene>
<dbReference type="InterPro" id="IPR044083">
    <property type="entry name" value="RamA-like"/>
</dbReference>
<dbReference type="Pfam" id="PF00795">
    <property type="entry name" value="CN_hydrolase"/>
    <property type="match status" value="1"/>
</dbReference>
<dbReference type="RefSeq" id="WP_176572100.1">
    <property type="nucleotide sequence ID" value="NZ_CP056030.1"/>
</dbReference>
<evidence type="ECO:0000259" key="3">
    <source>
        <dbReference type="PROSITE" id="PS50263"/>
    </source>
</evidence>
<reference evidence="4 5" key="1">
    <citation type="submission" date="2020-06" db="EMBL/GenBank/DDBJ databases">
        <title>Pseudomonas eucalypticola sp. nov., an endophyte of Eucalyptus dunnii leaves with biocontrol ability of eucalyptus leaf blight.</title>
        <authorList>
            <person name="Liu Y."/>
            <person name="Song Z."/>
            <person name="Zeng H."/>
            <person name="Lu M."/>
            <person name="Wang X."/>
            <person name="Lian X."/>
            <person name="Zhang Q."/>
        </authorList>
    </citation>
    <scope>NUCLEOTIDE SEQUENCE [LARGE SCALE GENOMIC DNA]</scope>
    <source>
        <strain evidence="4 5">NP-1</strain>
    </source>
</reference>
<dbReference type="PROSITE" id="PS50263">
    <property type="entry name" value="CN_HYDROLASE"/>
    <property type="match status" value="1"/>
</dbReference>
<proteinExistence type="inferred from homology"/>
<dbReference type="InterPro" id="IPR001110">
    <property type="entry name" value="UPF0012_CS"/>
</dbReference>
<comment type="similarity">
    <text evidence="1">Belongs to the carbon-nitrogen hydrolase superfamily. NIT1/NIT2 family.</text>
</comment>
<dbReference type="GO" id="GO:0033388">
    <property type="term" value="P:putrescine biosynthetic process from arginine"/>
    <property type="evidence" value="ECO:0007669"/>
    <property type="project" value="TreeGrafter"/>
</dbReference>
<name>A0A7D5DC06_9PSED</name>
<evidence type="ECO:0000313" key="4">
    <source>
        <dbReference type="EMBL" id="QKZ07095.1"/>
    </source>
</evidence>
<dbReference type="AlphaFoldDB" id="A0A7D5DC06"/>
<dbReference type="PANTHER" id="PTHR43674">
    <property type="entry name" value="NITRILASE C965.09-RELATED"/>
    <property type="match status" value="1"/>
</dbReference>
<sequence>MKIALCQCEPQPLAVVDNLARLQAQVRQAKAQGAALVVFPEMFLTGYDIGPDAVQRLAETANGPSAHVIAGIAEAHDMAIAYGYPERGADGQVYNSAQLFDARGISLLNYRKTHLFGELDHRLFSPGGDDFPVVELNGWKVGVLICYDIEFPEAARRLALGGAELILVPTANMLPFEFVAQVTVRSRAFENQCYLGYANYCGAEGSLRYCGLSSIVGADGNVLAIAGAEPSLLFAQLSRKGLGTVRAAYDYLRDRRAELYRPICEK</sequence>
<dbReference type="PROSITE" id="PS01227">
    <property type="entry name" value="UPF0012"/>
    <property type="match status" value="1"/>
</dbReference>
<evidence type="ECO:0000256" key="1">
    <source>
        <dbReference type="ARBA" id="ARBA00010613"/>
    </source>
</evidence>
<dbReference type="KEGG" id="pez:HWQ56_26300"/>
<keyword evidence="2 4" id="KW-0378">Hydrolase</keyword>
<accession>A0A7D5DC06</accession>
<dbReference type="InterPro" id="IPR036526">
    <property type="entry name" value="C-N_Hydrolase_sf"/>
</dbReference>
<organism evidence="4 5">
    <name type="scientific">Pseudomonas eucalypticola</name>
    <dbReference type="NCBI Taxonomy" id="2599595"/>
    <lineage>
        <taxon>Bacteria</taxon>
        <taxon>Pseudomonadati</taxon>
        <taxon>Pseudomonadota</taxon>
        <taxon>Gammaproteobacteria</taxon>
        <taxon>Pseudomonadales</taxon>
        <taxon>Pseudomonadaceae</taxon>
        <taxon>Pseudomonas</taxon>
    </lineage>
</organism>
<feature type="domain" description="CN hydrolase" evidence="3">
    <location>
        <begin position="1"/>
        <end position="239"/>
    </location>
</feature>
<dbReference type="Proteomes" id="UP000509568">
    <property type="component" value="Chromosome"/>
</dbReference>